<proteinExistence type="predicted"/>
<dbReference type="STRING" id="454130.A0A0U5G7I0"/>
<keyword evidence="8" id="KW-1185">Reference proteome</keyword>
<dbReference type="GO" id="GO:0016787">
    <property type="term" value="F:hydrolase activity"/>
    <property type="evidence" value="ECO:0007669"/>
    <property type="project" value="UniProtKB-KW"/>
</dbReference>
<dbReference type="InterPro" id="IPR001650">
    <property type="entry name" value="Helicase_C-like"/>
</dbReference>
<protein>
    <submittedName>
        <fullName evidence="7">Uncharacterized protein</fullName>
    </submittedName>
</protein>
<dbReference type="Gene3D" id="3.40.50.300">
    <property type="entry name" value="P-loop containing nucleotide triphosphate hydrolases"/>
    <property type="match status" value="1"/>
</dbReference>
<dbReference type="AlphaFoldDB" id="A0A0U5G7I0"/>
<feature type="domain" description="Helicase ATP-binding" evidence="5">
    <location>
        <begin position="379"/>
        <end position="580"/>
    </location>
</feature>
<dbReference type="GO" id="GO:0005524">
    <property type="term" value="F:ATP binding"/>
    <property type="evidence" value="ECO:0007669"/>
    <property type="project" value="UniProtKB-KW"/>
</dbReference>
<dbReference type="OMA" id="GMGPIVC"/>
<dbReference type="CDD" id="cd18793">
    <property type="entry name" value="SF2_C_SNF"/>
    <property type="match status" value="1"/>
</dbReference>
<dbReference type="InterPro" id="IPR049730">
    <property type="entry name" value="SNF2/RAD54-like_C"/>
</dbReference>
<evidence type="ECO:0000256" key="2">
    <source>
        <dbReference type="ARBA" id="ARBA00022801"/>
    </source>
</evidence>
<evidence type="ECO:0000313" key="8">
    <source>
        <dbReference type="Proteomes" id="UP000054771"/>
    </source>
</evidence>
<dbReference type="GO" id="GO:0005634">
    <property type="term" value="C:nucleus"/>
    <property type="evidence" value="ECO:0007669"/>
    <property type="project" value="TreeGrafter"/>
</dbReference>
<evidence type="ECO:0000256" key="4">
    <source>
        <dbReference type="SAM" id="MobiDB-lite"/>
    </source>
</evidence>
<dbReference type="PROSITE" id="PS51192">
    <property type="entry name" value="HELICASE_ATP_BIND_1"/>
    <property type="match status" value="1"/>
</dbReference>
<dbReference type="Proteomes" id="UP000054771">
    <property type="component" value="Unassembled WGS sequence"/>
</dbReference>
<dbReference type="InterPro" id="IPR038718">
    <property type="entry name" value="SNF2-like_sf"/>
</dbReference>
<dbReference type="EMBL" id="CDMC01000010">
    <property type="protein sequence ID" value="CEL08130.1"/>
    <property type="molecule type" value="Genomic_DNA"/>
</dbReference>
<dbReference type="SMART" id="SM00487">
    <property type="entry name" value="DEXDc"/>
    <property type="match status" value="1"/>
</dbReference>
<reference evidence="8" key="1">
    <citation type="journal article" date="2016" name="Genome Announc.">
        <title>Draft genome sequences of fungus Aspergillus calidoustus.</title>
        <authorList>
            <person name="Horn F."/>
            <person name="Linde J."/>
            <person name="Mattern D.J."/>
            <person name="Walther G."/>
            <person name="Guthke R."/>
            <person name="Scherlach K."/>
            <person name="Martin K."/>
            <person name="Brakhage A.A."/>
            <person name="Petzke L."/>
            <person name="Valiante V."/>
        </authorList>
    </citation>
    <scope>NUCLEOTIDE SEQUENCE [LARGE SCALE GENOMIC DNA]</scope>
    <source>
        <strain evidence="8">SF006504</strain>
    </source>
</reference>
<keyword evidence="3" id="KW-0067">ATP-binding</keyword>
<evidence type="ECO:0000259" key="5">
    <source>
        <dbReference type="PROSITE" id="PS51192"/>
    </source>
</evidence>
<evidence type="ECO:0000256" key="3">
    <source>
        <dbReference type="ARBA" id="ARBA00022840"/>
    </source>
</evidence>
<dbReference type="PROSITE" id="PS51194">
    <property type="entry name" value="HELICASE_CTER"/>
    <property type="match status" value="1"/>
</dbReference>
<dbReference type="Pfam" id="PF00271">
    <property type="entry name" value="Helicase_C"/>
    <property type="match status" value="1"/>
</dbReference>
<dbReference type="PANTHER" id="PTHR45626:SF52">
    <property type="entry name" value="SINGLE-STRANDED DNA-DEPENDENT ATPASE (EUROFUNG)"/>
    <property type="match status" value="1"/>
</dbReference>
<organism evidence="7 8">
    <name type="scientific">Aspergillus calidoustus</name>
    <dbReference type="NCBI Taxonomy" id="454130"/>
    <lineage>
        <taxon>Eukaryota</taxon>
        <taxon>Fungi</taxon>
        <taxon>Dikarya</taxon>
        <taxon>Ascomycota</taxon>
        <taxon>Pezizomycotina</taxon>
        <taxon>Eurotiomycetes</taxon>
        <taxon>Eurotiomycetidae</taxon>
        <taxon>Eurotiales</taxon>
        <taxon>Aspergillaceae</taxon>
        <taxon>Aspergillus</taxon>
        <taxon>Aspergillus subgen. Nidulantes</taxon>
    </lineage>
</organism>
<accession>A0A0U5G7I0</accession>
<evidence type="ECO:0000313" key="7">
    <source>
        <dbReference type="EMBL" id="CEL08130.1"/>
    </source>
</evidence>
<dbReference type="Gene3D" id="3.40.50.10810">
    <property type="entry name" value="Tandem AAA-ATPase domain"/>
    <property type="match status" value="1"/>
</dbReference>
<dbReference type="SUPFAM" id="SSF52540">
    <property type="entry name" value="P-loop containing nucleoside triphosphate hydrolases"/>
    <property type="match status" value="2"/>
</dbReference>
<dbReference type="CDD" id="cd18008">
    <property type="entry name" value="DEXDc_SHPRH-like"/>
    <property type="match status" value="1"/>
</dbReference>
<dbReference type="InterPro" id="IPR050628">
    <property type="entry name" value="SNF2_RAD54_helicase_TF"/>
</dbReference>
<dbReference type="GO" id="GO:0006281">
    <property type="term" value="P:DNA repair"/>
    <property type="evidence" value="ECO:0007669"/>
    <property type="project" value="TreeGrafter"/>
</dbReference>
<keyword evidence="2" id="KW-0378">Hydrolase</keyword>
<name>A0A0U5G7I0_ASPCI</name>
<evidence type="ECO:0000256" key="1">
    <source>
        <dbReference type="ARBA" id="ARBA00022741"/>
    </source>
</evidence>
<feature type="region of interest" description="Disordered" evidence="4">
    <location>
        <begin position="1"/>
        <end position="20"/>
    </location>
</feature>
<sequence length="974" mass="108576">MFSRFPSPCLPRLPDEPTQKRQKLFHPVTESAVIPSDQNDYFDLQVDSVDGSIKNESLSAESAAISPWSLSTTVENFSRISSSNSSVGQSTPVFSDCCTEQAGDNDSISACLNGPKSNGHDLELPSASGESTKQGGLVCFGAVLDLPFVPSPSAPPAPTDLPTTRLAYNPSNALLSEATTEQPVGSVANPETQQFLSILAQEEGIELQIQLRREKRAKKAYGNKGKGGVSLSLRLNVIVYGPVDLFDDIGDFIQENGHYLQEPSHCDRNVPYRNPHCMSGEDDEVPFTFDLGKQEDDFVPAKVPNLLFCLETCEVLPEDHDPPGLTTSLYGHQKQALTFMKRRENGWSLQNPGSDLWSAEITSTGERNYINNITGDLAHHPPPVFRGGILADDMGLGKTLTIIALVASGYPQSPDVMRWAQEKETAFRQVPKERVGLFQPLGGDKQLEYAPSTLLVVPSSVLQQWETQLNQHLQRNGSVRWTFHHGSSKIKAREQIKDYAIVATTFPTLVSEYQKAESPLFTTFWRRIVLDEAHCIRNRHTVTARAIFDLEGHSRWAVTGTPIQNRVSDFASLLQFLRVHPYCDRKVFAEDIVNVWRSEDENLALDRLKRLFKYISIRRSKTILDLPKRTDLVRYLQFDDDEWAAYKALENPIVTMIDGELQSDNQRANQYMEALAKISLLRRFCNFGPTLPEFEVSDSCASSPARSQGLYVQDLLDDLLSSGQGLCSNCNSAINAMQIDMAGAIAYWTQCSSLICCACYRPTMNGRDSKIQSNMCVGHIPCDIIPVPPPGGLSYRTSVPFLQMPTKVRSLQEELLRHGDEKSVVFSSWTTTFDMIQSMLDASQISYVRIDGKVSQRNRASALSRFQTDSSIQVMLLSIFCGAEGLNITAASRVYLMEPQWNPNIESQALARVHRLGQTREVTTIMFIMKDSIESHVINVQDRKKHLGDLLLSQSRGGAEVNRARLQHLRSLLN</sequence>
<dbReference type="InterPro" id="IPR000330">
    <property type="entry name" value="SNF2_N"/>
</dbReference>
<dbReference type="InterPro" id="IPR027417">
    <property type="entry name" value="P-loop_NTPase"/>
</dbReference>
<dbReference type="SMART" id="SM00490">
    <property type="entry name" value="HELICc"/>
    <property type="match status" value="1"/>
</dbReference>
<dbReference type="OrthoDB" id="448448at2759"/>
<feature type="domain" description="Helicase C-terminal" evidence="6">
    <location>
        <begin position="803"/>
        <end position="974"/>
    </location>
</feature>
<dbReference type="InterPro" id="IPR014001">
    <property type="entry name" value="Helicase_ATP-bd"/>
</dbReference>
<evidence type="ECO:0000259" key="6">
    <source>
        <dbReference type="PROSITE" id="PS51194"/>
    </source>
</evidence>
<gene>
    <name evidence="7" type="ORF">ASPCAL11283</name>
</gene>
<dbReference type="GO" id="GO:0008094">
    <property type="term" value="F:ATP-dependent activity, acting on DNA"/>
    <property type="evidence" value="ECO:0007669"/>
    <property type="project" value="TreeGrafter"/>
</dbReference>
<dbReference type="PANTHER" id="PTHR45626">
    <property type="entry name" value="TRANSCRIPTION TERMINATION FACTOR 2-RELATED"/>
    <property type="match status" value="1"/>
</dbReference>
<keyword evidence="1" id="KW-0547">Nucleotide-binding</keyword>
<dbReference type="Pfam" id="PF00176">
    <property type="entry name" value="SNF2-rel_dom"/>
    <property type="match status" value="1"/>
</dbReference>